<protein>
    <submittedName>
        <fullName evidence="1">Uncharacterized protein</fullName>
    </submittedName>
</protein>
<comment type="caution">
    <text evidence="1">The sequence shown here is derived from an EMBL/GenBank/DDBJ whole genome shotgun (WGS) entry which is preliminary data.</text>
</comment>
<dbReference type="EMBL" id="MBQD01000022">
    <property type="protein sequence ID" value="OCL33409.1"/>
    <property type="molecule type" value="Genomic_DNA"/>
</dbReference>
<dbReference type="RefSeq" id="WP_068751974.1">
    <property type="nucleotide sequence ID" value="NZ_JBDXXE010000002.1"/>
</dbReference>
<evidence type="ECO:0000313" key="2">
    <source>
        <dbReference type="Proteomes" id="UP000093501"/>
    </source>
</evidence>
<dbReference type="Pfam" id="PF04020">
    <property type="entry name" value="Phage_holin_4_2"/>
    <property type="match status" value="1"/>
</dbReference>
<organism evidence="1 2">
    <name type="scientific">Tessaracoccus lapidicaptus</name>
    <dbReference type="NCBI Taxonomy" id="1427523"/>
    <lineage>
        <taxon>Bacteria</taxon>
        <taxon>Bacillati</taxon>
        <taxon>Actinomycetota</taxon>
        <taxon>Actinomycetes</taxon>
        <taxon>Propionibacteriales</taxon>
        <taxon>Propionibacteriaceae</taxon>
        <taxon>Tessaracoccus</taxon>
    </lineage>
</organism>
<accession>A0A1C0ALF8</accession>
<sequence>MKLLLRLLASAAATAVAVWLIPGITLTADTVQDQVLTLLGVAVILGLVNAVVKPFAAALGTCLIVLTFGLFLLVINALMLMLTSWVAGQVGLGFMVDGFWAALLGSLVISLVSAVAGSVLGLRDSD</sequence>
<reference evidence="2" key="1">
    <citation type="submission" date="2016-07" db="EMBL/GenBank/DDBJ databases">
        <authorList>
            <person name="Florea S."/>
            <person name="Webb J.S."/>
            <person name="Jaromczyk J."/>
            <person name="Schardl C.L."/>
        </authorList>
    </citation>
    <scope>NUCLEOTIDE SEQUENCE [LARGE SCALE GENOMIC DNA]</scope>
    <source>
        <strain evidence="2">IPBSL-7</strain>
    </source>
</reference>
<dbReference type="AlphaFoldDB" id="A0A1C0ALF8"/>
<dbReference type="Proteomes" id="UP000093501">
    <property type="component" value="Unassembled WGS sequence"/>
</dbReference>
<gene>
    <name evidence="1" type="ORF">BCR15_06205</name>
</gene>
<proteinExistence type="predicted"/>
<keyword evidence="2" id="KW-1185">Reference proteome</keyword>
<dbReference type="PANTHER" id="PTHR37309">
    <property type="entry name" value="SLR0284 PROTEIN"/>
    <property type="match status" value="1"/>
</dbReference>
<dbReference type="PANTHER" id="PTHR37309:SF1">
    <property type="entry name" value="SLR0284 PROTEIN"/>
    <property type="match status" value="1"/>
</dbReference>
<dbReference type="InterPro" id="IPR007165">
    <property type="entry name" value="Phage_holin_4_2"/>
</dbReference>
<name>A0A1C0ALF8_9ACTN</name>
<evidence type="ECO:0000313" key="1">
    <source>
        <dbReference type="EMBL" id="OCL33409.1"/>
    </source>
</evidence>